<protein>
    <submittedName>
        <fullName evidence="1">Uncharacterized protein</fullName>
    </submittedName>
</protein>
<reference evidence="1" key="1">
    <citation type="submission" date="2015-04" db="EMBL/GenBank/DDBJ databases">
        <title>The genome sequence of the plant pathogenic Rhizarian Plasmodiophora brassicae reveals insights in its biotrophic life cycle and the origin of chitin synthesis.</title>
        <authorList>
            <person name="Schwelm A."/>
            <person name="Fogelqvist J."/>
            <person name="Knaust A."/>
            <person name="Julke S."/>
            <person name="Lilja T."/>
            <person name="Dhandapani V."/>
            <person name="Bonilla-Rosso G."/>
            <person name="Karlsson M."/>
            <person name="Shevchenko A."/>
            <person name="Choi S.R."/>
            <person name="Kim H.G."/>
            <person name="Park J.Y."/>
            <person name="Lim Y.P."/>
            <person name="Ludwig-Muller J."/>
            <person name="Dixelius C."/>
        </authorList>
    </citation>
    <scope>NUCLEOTIDE SEQUENCE</scope>
    <source>
        <tissue evidence="1">Potato root galls</tissue>
    </source>
</reference>
<dbReference type="AlphaFoldDB" id="A0A0H5QTG4"/>
<name>A0A0H5QTG4_9EUKA</name>
<accession>A0A0H5QTG4</accession>
<organism evidence="1">
    <name type="scientific">Spongospora subterranea</name>
    <dbReference type="NCBI Taxonomy" id="70186"/>
    <lineage>
        <taxon>Eukaryota</taxon>
        <taxon>Sar</taxon>
        <taxon>Rhizaria</taxon>
        <taxon>Endomyxa</taxon>
        <taxon>Phytomyxea</taxon>
        <taxon>Plasmodiophorida</taxon>
        <taxon>Plasmodiophoridae</taxon>
        <taxon>Spongospora</taxon>
    </lineage>
</organism>
<sequence>MVFNYNLIWRCLTAIDAMSESGYVISGRVYSCYAYHQFYPPSVPPVIVSMYPAILPDDMNPDDVVVKVGDYTITRKVFHDIVNFRFNSINPFIMVCPECGVQFSRHNPKNYLERGSDWISPTFLRHPESIHLMQWSTHGRQVAGVGLDGHALFVRQKRRVSACVRCAKDRPYYMMI</sequence>
<dbReference type="EMBL" id="HACM01004778">
    <property type="protein sequence ID" value="CRZ05220.1"/>
    <property type="molecule type" value="Transcribed_RNA"/>
</dbReference>
<evidence type="ECO:0000313" key="1">
    <source>
        <dbReference type="EMBL" id="CRZ05220.1"/>
    </source>
</evidence>
<proteinExistence type="predicted"/>